<evidence type="ECO:0000256" key="6">
    <source>
        <dbReference type="ARBA" id="ARBA00022989"/>
    </source>
</evidence>
<proteinExistence type="inferred from homology"/>
<dbReference type="InterPro" id="IPR006459">
    <property type="entry name" value="CASP/CASPL"/>
</dbReference>
<feature type="transmembrane region" description="Helical" evidence="8">
    <location>
        <begin position="123"/>
        <end position="143"/>
    </location>
</feature>
<comment type="subcellular location">
    <subcellularLocation>
        <location evidence="1 8">Cell membrane</location>
        <topology evidence="1 8">Multi-pass membrane protein</topology>
    </subcellularLocation>
</comment>
<dbReference type="PANTHER" id="PTHR36488:SF8">
    <property type="entry name" value="CASP-LIKE PROTEIN 1U1"/>
    <property type="match status" value="1"/>
</dbReference>
<keyword evidence="7 8" id="KW-0472">Membrane</keyword>
<evidence type="ECO:0000256" key="2">
    <source>
        <dbReference type="ARBA" id="ARBA00007651"/>
    </source>
</evidence>
<keyword evidence="5 8" id="KW-0812">Transmembrane</keyword>
<feature type="transmembrane region" description="Helical" evidence="8">
    <location>
        <begin position="78"/>
        <end position="102"/>
    </location>
</feature>
<comment type="subunit">
    <text evidence="3 8">Homodimer and heterodimers.</text>
</comment>
<evidence type="ECO:0000256" key="1">
    <source>
        <dbReference type="ARBA" id="ARBA00004651"/>
    </source>
</evidence>
<evidence type="ECO:0000313" key="11">
    <source>
        <dbReference type="Proteomes" id="UP001293593"/>
    </source>
</evidence>
<keyword evidence="6 8" id="KW-1133">Transmembrane helix</keyword>
<dbReference type="EMBL" id="JAWXYG010000002">
    <property type="protein sequence ID" value="KAK4281085.1"/>
    <property type="molecule type" value="Genomic_DNA"/>
</dbReference>
<feature type="domain" description="Casparian strip membrane protein" evidence="9">
    <location>
        <begin position="27"/>
        <end position="177"/>
    </location>
</feature>
<feature type="transmembrane region" description="Helical" evidence="8">
    <location>
        <begin position="169"/>
        <end position="189"/>
    </location>
</feature>
<keyword evidence="4 8" id="KW-1003">Cell membrane</keyword>
<keyword evidence="11" id="KW-1185">Reference proteome</keyword>
<evidence type="ECO:0000256" key="5">
    <source>
        <dbReference type="ARBA" id="ARBA00022692"/>
    </source>
</evidence>
<gene>
    <name evidence="10" type="ORF">QN277_012620</name>
</gene>
<evidence type="ECO:0000256" key="4">
    <source>
        <dbReference type="ARBA" id="ARBA00022475"/>
    </source>
</evidence>
<dbReference type="PANTHER" id="PTHR36488">
    <property type="entry name" value="CASP-LIKE PROTEIN 1U1"/>
    <property type="match status" value="1"/>
</dbReference>
<evidence type="ECO:0000256" key="3">
    <source>
        <dbReference type="ARBA" id="ARBA00011489"/>
    </source>
</evidence>
<feature type="transmembrane region" description="Helical" evidence="8">
    <location>
        <begin position="32"/>
        <end position="51"/>
    </location>
</feature>
<dbReference type="AlphaFoldDB" id="A0AAE1N0S3"/>
<comment type="caution">
    <text evidence="10">The sequence shown here is derived from an EMBL/GenBank/DDBJ whole genome shotgun (WGS) entry which is preliminary data.</text>
</comment>
<accession>A0AAE1N0S3</accession>
<dbReference type="NCBIfam" id="TIGR01569">
    <property type="entry name" value="A_tha_TIGR01569"/>
    <property type="match status" value="1"/>
</dbReference>
<evidence type="ECO:0000259" key="9">
    <source>
        <dbReference type="Pfam" id="PF04535"/>
    </source>
</evidence>
<protein>
    <recommendedName>
        <fullName evidence="8">CASP-like protein</fullName>
    </recommendedName>
</protein>
<dbReference type="InterPro" id="IPR044173">
    <property type="entry name" value="CASPL"/>
</dbReference>
<evidence type="ECO:0000313" key="10">
    <source>
        <dbReference type="EMBL" id="KAK4281085.1"/>
    </source>
</evidence>
<dbReference type="GO" id="GO:0005886">
    <property type="term" value="C:plasma membrane"/>
    <property type="evidence" value="ECO:0007669"/>
    <property type="project" value="UniProtKB-SubCell"/>
</dbReference>
<dbReference type="Proteomes" id="UP001293593">
    <property type="component" value="Unassembled WGS sequence"/>
</dbReference>
<comment type="similarity">
    <text evidence="2 8">Belongs to the Casparian strip membrane proteins (CASP) family.</text>
</comment>
<evidence type="ECO:0000256" key="7">
    <source>
        <dbReference type="ARBA" id="ARBA00023136"/>
    </source>
</evidence>
<name>A0AAE1N0S3_9FABA</name>
<dbReference type="InterPro" id="IPR006702">
    <property type="entry name" value="CASP_dom"/>
</dbReference>
<evidence type="ECO:0000256" key="8">
    <source>
        <dbReference type="RuleBase" id="RU361233"/>
    </source>
</evidence>
<reference evidence="10" key="1">
    <citation type="submission" date="2023-10" db="EMBL/GenBank/DDBJ databases">
        <title>Chromosome-level genome of the transformable northern wattle, Acacia crassicarpa.</title>
        <authorList>
            <person name="Massaro I."/>
            <person name="Sinha N.R."/>
            <person name="Poethig S."/>
            <person name="Leichty A.R."/>
        </authorList>
    </citation>
    <scope>NUCLEOTIDE SEQUENCE</scope>
    <source>
        <strain evidence="10">Acra3RX</strain>
        <tissue evidence="10">Leaf</tissue>
    </source>
</reference>
<organism evidence="10 11">
    <name type="scientific">Acacia crassicarpa</name>
    <name type="common">northern wattle</name>
    <dbReference type="NCBI Taxonomy" id="499986"/>
    <lineage>
        <taxon>Eukaryota</taxon>
        <taxon>Viridiplantae</taxon>
        <taxon>Streptophyta</taxon>
        <taxon>Embryophyta</taxon>
        <taxon>Tracheophyta</taxon>
        <taxon>Spermatophyta</taxon>
        <taxon>Magnoliopsida</taxon>
        <taxon>eudicotyledons</taxon>
        <taxon>Gunneridae</taxon>
        <taxon>Pentapetalae</taxon>
        <taxon>rosids</taxon>
        <taxon>fabids</taxon>
        <taxon>Fabales</taxon>
        <taxon>Fabaceae</taxon>
        <taxon>Caesalpinioideae</taxon>
        <taxon>mimosoid clade</taxon>
        <taxon>Acacieae</taxon>
        <taxon>Acacia</taxon>
    </lineage>
</organism>
<sequence>MGSQKQPTTMDGVDGKLALHTPSPTALRPYHLLLRFLAFALTLIATFIVGLDKETKTITFYAGLRFQATAHWKYMSAFVYFLVSNAIACSYGAASLVITEVAARRSNNGNNLRLRLAVTTSDLVIMALLFSANGAAAAIGMIGQKGNSHVHWMKVCDEFTAYCRHMTTAVVLSLVGSTVFLSLVALSLLSDSISRTSH</sequence>
<dbReference type="Pfam" id="PF04535">
    <property type="entry name" value="CASP_dom"/>
    <property type="match status" value="1"/>
</dbReference>